<evidence type="ECO:0000256" key="2">
    <source>
        <dbReference type="ARBA" id="ARBA00022741"/>
    </source>
</evidence>
<evidence type="ECO:0000259" key="8">
    <source>
        <dbReference type="PROSITE" id="PS50113"/>
    </source>
</evidence>
<dbReference type="OrthoDB" id="9781904at2"/>
<dbReference type="Gene3D" id="3.30.450.20">
    <property type="entry name" value="PAS domain"/>
    <property type="match status" value="1"/>
</dbReference>
<dbReference type="Pfam" id="PF02518">
    <property type="entry name" value="HATPase_c"/>
    <property type="match status" value="1"/>
</dbReference>
<dbReference type="PANTHER" id="PTHR24421:SF60">
    <property type="entry name" value="SENSOR HISTIDINE KINASE COMP"/>
    <property type="match status" value="1"/>
</dbReference>
<dbReference type="InterPro" id="IPR000014">
    <property type="entry name" value="PAS"/>
</dbReference>
<dbReference type="InterPro" id="IPR013655">
    <property type="entry name" value="PAS_fold_3"/>
</dbReference>
<keyword evidence="3" id="KW-0418">Kinase</keyword>
<dbReference type="NCBIfam" id="TIGR00229">
    <property type="entry name" value="sensory_box"/>
    <property type="match status" value="1"/>
</dbReference>
<comment type="caution">
    <text evidence="9">The sequence shown here is derived from an EMBL/GenBank/DDBJ whole genome shotgun (WGS) entry which is preliminary data.</text>
</comment>
<keyword evidence="2" id="KW-0547">Nucleotide-binding</keyword>
<dbReference type="PROSITE" id="PS50112">
    <property type="entry name" value="PAS"/>
    <property type="match status" value="1"/>
</dbReference>
<dbReference type="SMART" id="SM00091">
    <property type="entry name" value="PAS"/>
    <property type="match status" value="1"/>
</dbReference>
<feature type="domain" description="PAC" evidence="8">
    <location>
        <begin position="85"/>
        <end position="135"/>
    </location>
</feature>
<dbReference type="EMBL" id="SWBM01000001">
    <property type="protein sequence ID" value="TKC20107.1"/>
    <property type="molecule type" value="Genomic_DNA"/>
</dbReference>
<dbReference type="SMART" id="SM00387">
    <property type="entry name" value="HATPase_c"/>
    <property type="match status" value="1"/>
</dbReference>
<dbReference type="PROSITE" id="PS50113">
    <property type="entry name" value="PAC"/>
    <property type="match status" value="1"/>
</dbReference>
<dbReference type="PROSITE" id="PS50109">
    <property type="entry name" value="HIS_KIN"/>
    <property type="match status" value="1"/>
</dbReference>
<dbReference type="InterPro" id="IPR000700">
    <property type="entry name" value="PAS-assoc_C"/>
</dbReference>
<dbReference type="GO" id="GO:0000160">
    <property type="term" value="P:phosphorelay signal transduction system"/>
    <property type="evidence" value="ECO:0007669"/>
    <property type="project" value="UniProtKB-KW"/>
</dbReference>
<keyword evidence="4" id="KW-0067">ATP-binding</keyword>
<dbReference type="SUPFAM" id="SSF55874">
    <property type="entry name" value="ATPase domain of HSP90 chaperone/DNA topoisomerase II/histidine kinase"/>
    <property type="match status" value="1"/>
</dbReference>
<evidence type="ECO:0000256" key="1">
    <source>
        <dbReference type="ARBA" id="ARBA00022679"/>
    </source>
</evidence>
<dbReference type="InterPro" id="IPR036890">
    <property type="entry name" value="HATPase_C_sf"/>
</dbReference>
<evidence type="ECO:0000259" key="6">
    <source>
        <dbReference type="PROSITE" id="PS50109"/>
    </source>
</evidence>
<protein>
    <submittedName>
        <fullName evidence="9">PAS domain S-box protein</fullName>
    </submittedName>
</protein>
<keyword evidence="5" id="KW-0902">Two-component regulatory system</keyword>
<dbReference type="SUPFAM" id="SSF55785">
    <property type="entry name" value="PYP-like sensor domain (PAS domain)"/>
    <property type="match status" value="1"/>
</dbReference>
<dbReference type="Proteomes" id="UP000307756">
    <property type="component" value="Unassembled WGS sequence"/>
</dbReference>
<keyword evidence="1" id="KW-0808">Transferase</keyword>
<accession>A0A4U1DFC7</accession>
<keyword evidence="10" id="KW-1185">Reference proteome</keyword>
<dbReference type="InterPro" id="IPR003594">
    <property type="entry name" value="HATPase_dom"/>
</dbReference>
<dbReference type="InterPro" id="IPR035965">
    <property type="entry name" value="PAS-like_dom_sf"/>
</dbReference>
<dbReference type="SMART" id="SM00086">
    <property type="entry name" value="PAC"/>
    <property type="match status" value="1"/>
</dbReference>
<feature type="domain" description="Histidine kinase" evidence="6">
    <location>
        <begin position="403"/>
        <end position="493"/>
    </location>
</feature>
<dbReference type="AlphaFoldDB" id="A0A4U1DFC7"/>
<dbReference type="InterPro" id="IPR050482">
    <property type="entry name" value="Sensor_HK_TwoCompSys"/>
</dbReference>
<dbReference type="RefSeq" id="WP_136830992.1">
    <property type="nucleotide sequence ID" value="NZ_SWBM01000001.1"/>
</dbReference>
<evidence type="ECO:0000259" key="7">
    <source>
        <dbReference type="PROSITE" id="PS50112"/>
    </source>
</evidence>
<name>A0A4U1DFC7_9BACI</name>
<organism evidence="9 10">
    <name type="scientific">Robertmurraya kyonggiensis</name>
    <dbReference type="NCBI Taxonomy" id="1037680"/>
    <lineage>
        <taxon>Bacteria</taxon>
        <taxon>Bacillati</taxon>
        <taxon>Bacillota</taxon>
        <taxon>Bacilli</taxon>
        <taxon>Bacillales</taxon>
        <taxon>Bacillaceae</taxon>
        <taxon>Robertmurraya</taxon>
    </lineage>
</organism>
<gene>
    <name evidence="9" type="ORF">FA727_01880</name>
</gene>
<dbReference type="InterPro" id="IPR005467">
    <property type="entry name" value="His_kinase_dom"/>
</dbReference>
<evidence type="ECO:0000313" key="9">
    <source>
        <dbReference type="EMBL" id="TKC20107.1"/>
    </source>
</evidence>
<dbReference type="CDD" id="cd16917">
    <property type="entry name" value="HATPase_UhpB-NarQ-NarX-like"/>
    <property type="match status" value="1"/>
</dbReference>
<dbReference type="CDD" id="cd00130">
    <property type="entry name" value="PAS"/>
    <property type="match status" value="1"/>
</dbReference>
<evidence type="ECO:0000313" key="10">
    <source>
        <dbReference type="Proteomes" id="UP000307756"/>
    </source>
</evidence>
<dbReference type="GO" id="GO:0016301">
    <property type="term" value="F:kinase activity"/>
    <property type="evidence" value="ECO:0007669"/>
    <property type="project" value="UniProtKB-KW"/>
</dbReference>
<dbReference type="GO" id="GO:0005524">
    <property type="term" value="F:ATP binding"/>
    <property type="evidence" value="ECO:0007669"/>
    <property type="project" value="UniProtKB-KW"/>
</dbReference>
<reference evidence="9 10" key="1">
    <citation type="journal article" date="2011" name="J. Microbiol.">
        <title>Bacillus kyonggiensis sp. nov., isolated from soil of a lettuce field.</title>
        <authorList>
            <person name="Dong K."/>
            <person name="Lee S."/>
        </authorList>
    </citation>
    <scope>NUCLEOTIDE SEQUENCE [LARGE SCALE GENOMIC DNA]</scope>
    <source>
        <strain evidence="9 10">NB22</strain>
    </source>
</reference>
<dbReference type="InterPro" id="IPR001610">
    <property type="entry name" value="PAC"/>
</dbReference>
<dbReference type="Pfam" id="PF08447">
    <property type="entry name" value="PAS_3"/>
    <property type="match status" value="1"/>
</dbReference>
<evidence type="ECO:0000256" key="4">
    <source>
        <dbReference type="ARBA" id="ARBA00022840"/>
    </source>
</evidence>
<dbReference type="PANTHER" id="PTHR24421">
    <property type="entry name" value="NITRATE/NITRITE SENSOR PROTEIN NARX-RELATED"/>
    <property type="match status" value="1"/>
</dbReference>
<dbReference type="Gene3D" id="3.30.565.10">
    <property type="entry name" value="Histidine kinase-like ATPase, C-terminal domain"/>
    <property type="match status" value="1"/>
</dbReference>
<evidence type="ECO:0000256" key="5">
    <source>
        <dbReference type="ARBA" id="ARBA00023012"/>
    </source>
</evidence>
<evidence type="ECO:0000256" key="3">
    <source>
        <dbReference type="ARBA" id="ARBA00022777"/>
    </source>
</evidence>
<sequence>MGGGNVGTTGHFNWEFETITNHMLDILLIVDQNQIVQYATPSFEDILGYSYEDIIGRNAFEILYPEDRNRLIASHREVLRTQKPAHDEYRVFHSNGDVKYLESQVTVIPNNPENLVVVTIRDITVRKKIENELQKRKNRYQELQYSLKVFSKDLSTVTRLSELENRVVKELNVVISESNPEILVYDSESRKELYSELQANLLQLKVGKLHFDNGKILILIGNRREQIYILTLKASAINESMDTIWLKTLVYYTIMVFERINVIDNLLMQLETAIQRKEKPQWISRLLFNLSERQRLELSSELHDSVLNDQIELYNLLKELLLEEDFDREVYDQLNGILQGLLDTIHQVKMTCNELRPPMLREIGLERTLKNLFEETHLSSTFKIMFKSELNDLILDEEKTIAIYRIVQELLNNAGKHSYATKLFFNITLIDDKLNLEYYDDGRGFDVEKLTPSFTNMGLSGMRERILSLNGNIDIISRLGRGLQVRMQIPISV</sequence>
<proteinExistence type="predicted"/>
<feature type="domain" description="PAS" evidence="7">
    <location>
        <begin position="15"/>
        <end position="82"/>
    </location>
</feature>